<keyword evidence="1" id="KW-1133">Transmembrane helix</keyword>
<gene>
    <name evidence="2" type="ORF">AB6T85_22455</name>
</gene>
<protein>
    <submittedName>
        <fullName evidence="2">Uncharacterized protein</fullName>
    </submittedName>
</protein>
<keyword evidence="3" id="KW-1185">Reference proteome</keyword>
<name>A0ABV4EE01_9GAMM</name>
<keyword evidence="1" id="KW-0472">Membrane</keyword>
<dbReference type="Proteomes" id="UP001565243">
    <property type="component" value="Unassembled WGS sequence"/>
</dbReference>
<proteinExistence type="predicted"/>
<sequence length="132" mass="14424">MARKIKTGPRSVQLTIMVYLLIVLVAGVVALTLDYHHLIAFPPTWIVLTTGYGLGGAECLCDGRSGHTMMKRWLTGFAGGIAVGVAAFAFLYSGSAYQREAEAAEAEAHPERLTPEQFRKIYPPLTVQEKKD</sequence>
<evidence type="ECO:0000256" key="1">
    <source>
        <dbReference type="SAM" id="Phobius"/>
    </source>
</evidence>
<evidence type="ECO:0000313" key="3">
    <source>
        <dbReference type="Proteomes" id="UP001565243"/>
    </source>
</evidence>
<feature type="transmembrane region" description="Helical" evidence="1">
    <location>
        <begin position="73"/>
        <end position="92"/>
    </location>
</feature>
<dbReference type="RefSeq" id="WP_369896788.1">
    <property type="nucleotide sequence ID" value="NZ_JBGFFX010000019.1"/>
</dbReference>
<organism evidence="2 3">
    <name type="scientific">Erwinia aeris</name>
    <dbReference type="NCBI Taxonomy" id="3239803"/>
    <lineage>
        <taxon>Bacteria</taxon>
        <taxon>Pseudomonadati</taxon>
        <taxon>Pseudomonadota</taxon>
        <taxon>Gammaproteobacteria</taxon>
        <taxon>Enterobacterales</taxon>
        <taxon>Erwiniaceae</taxon>
        <taxon>Erwinia</taxon>
    </lineage>
</organism>
<reference evidence="2 3" key="1">
    <citation type="submission" date="2024-07" db="EMBL/GenBank/DDBJ databases">
        <authorList>
            <person name="Hebao G."/>
        </authorList>
    </citation>
    <scope>NUCLEOTIDE SEQUENCE [LARGE SCALE GENOMIC DNA]</scope>
    <source>
        <strain evidence="2 3">ACCC 02193</strain>
    </source>
</reference>
<dbReference type="EMBL" id="JBGFFX010000019">
    <property type="protein sequence ID" value="MEY8773169.1"/>
    <property type="molecule type" value="Genomic_DNA"/>
</dbReference>
<keyword evidence="1" id="KW-0812">Transmembrane</keyword>
<evidence type="ECO:0000313" key="2">
    <source>
        <dbReference type="EMBL" id="MEY8773169.1"/>
    </source>
</evidence>
<feature type="transmembrane region" description="Helical" evidence="1">
    <location>
        <begin position="12"/>
        <end position="33"/>
    </location>
</feature>
<comment type="caution">
    <text evidence="2">The sequence shown here is derived from an EMBL/GenBank/DDBJ whole genome shotgun (WGS) entry which is preliminary data.</text>
</comment>
<accession>A0ABV4EE01</accession>
<feature type="transmembrane region" description="Helical" evidence="1">
    <location>
        <begin position="39"/>
        <end position="61"/>
    </location>
</feature>